<dbReference type="SUPFAM" id="SSF48208">
    <property type="entry name" value="Six-hairpin glycosidases"/>
    <property type="match status" value="1"/>
</dbReference>
<dbReference type="RefSeq" id="WP_054632611.1">
    <property type="nucleotide sequence ID" value="NZ_CP014672.1"/>
</dbReference>
<reference evidence="1 2" key="1">
    <citation type="submission" date="2016-02" db="EMBL/GenBank/DDBJ databases">
        <title>Comparison of Clostridium stercorarium subspecies using comparative genomics and transcriptomics.</title>
        <authorList>
            <person name="Schellenberg J."/>
            <person name="Thallinger G."/>
            <person name="Levin D.B."/>
            <person name="Zhang X."/>
            <person name="Alvare G."/>
            <person name="Fristensky B."/>
            <person name="Sparling R."/>
        </authorList>
    </citation>
    <scope>NUCLEOTIDE SEQUENCE [LARGE SCALE GENOMIC DNA]</scope>
    <source>
        <strain evidence="1 2">DSM 2910</strain>
    </source>
</reference>
<dbReference type="OrthoDB" id="127395at2"/>
<evidence type="ECO:0000313" key="1">
    <source>
        <dbReference type="EMBL" id="ANW97947.1"/>
    </source>
</evidence>
<dbReference type="GO" id="GO:0005975">
    <property type="term" value="P:carbohydrate metabolic process"/>
    <property type="evidence" value="ECO:0007669"/>
    <property type="project" value="InterPro"/>
</dbReference>
<dbReference type="InterPro" id="IPR008928">
    <property type="entry name" value="6-hairpin_glycosidase_sf"/>
</dbReference>
<organism evidence="1 2">
    <name type="scientific">Thermoclostridium stercorarium subsp. thermolacticum DSM 2910</name>
    <dbReference type="NCBI Taxonomy" id="1121336"/>
    <lineage>
        <taxon>Bacteria</taxon>
        <taxon>Bacillati</taxon>
        <taxon>Bacillota</taxon>
        <taxon>Clostridia</taxon>
        <taxon>Eubacteriales</taxon>
        <taxon>Oscillospiraceae</taxon>
        <taxon>Thermoclostridium</taxon>
    </lineage>
</organism>
<accession>A0A1B1YAZ2</accession>
<protein>
    <submittedName>
        <fullName evidence="1">Glycoside hydrolase family 65</fullName>
    </submittedName>
</protein>
<dbReference type="EMBL" id="CP014672">
    <property type="protein sequence ID" value="ANW97947.1"/>
    <property type="molecule type" value="Genomic_DNA"/>
</dbReference>
<keyword evidence="1" id="KW-0378">Hydrolase</keyword>
<dbReference type="GO" id="GO:0016787">
    <property type="term" value="F:hydrolase activity"/>
    <property type="evidence" value="ECO:0007669"/>
    <property type="project" value="UniProtKB-KW"/>
</dbReference>
<proteinExistence type="predicted"/>
<evidence type="ECO:0000313" key="2">
    <source>
        <dbReference type="Proteomes" id="UP000092971"/>
    </source>
</evidence>
<name>A0A1B1YAZ2_THEST</name>
<dbReference type="Proteomes" id="UP000092971">
    <property type="component" value="Chromosome"/>
</dbReference>
<gene>
    <name evidence="1" type="ORF">CSTERTH_02280</name>
</gene>
<sequence length="688" mass="78761">MAVDRYNVVTRHNPVITRIDPFSPLSVGNGEFAFTADITGLQTFPEFYENGIPLCTQSQWGWHTEPADNESGAYSLNDLRKEIYEANGRTVGYNTSGKGQEKVYNWLRQNPHRLHLGQIGLDIKKEDLSPVTVGDIENPRHMLDLWSGIMQSTFTVQGFEVETEACCHPKKDILAFRIRSGLLGRKRLGIKVRFPYGSAAKTAADWKNDEKHYTEIMDSGQSFIYLRRRLDRDQYFVKIVCSEGAIIERTGRNSFVIRNVSERDELEFSCCFSPAEITEELPLCRDIFNESRKHWQDFWNGGGMIDFGGSTDKRAGELERRVILSMYLTAIQCAGSLPPQETGLTFNSWYGKFHLEMHWWHGVHFVLWGRPELFEKSLWWYGSILDRAKELAESQGYKGARWPKMTSPEGYDSPSPIGPLLIWQQPHPIYYAELLYSVKPYRETLEKYKDIVFETAEFMASYAAYDGKNNRYVLGPALIPAQENHDPRVTLNPTFELEYWVFGLKTANEWRKRLGLDINTKWEDIVNNLAELPVKDNLYLAHENCPDTFTLFNRDHPSMLGALGILPGTKADPKIMLNTLLKVMDSWQMENVWGWDFPMMAMTAARLGRPDLALDALLYDSPKNVYLPNGHNKQATREDLPIYLPGNGGLLTAVAMMTAGWRGCKEILPGFPKDGTWKVEWEGINPML</sequence>
<dbReference type="Gene3D" id="1.50.10.10">
    <property type="match status" value="1"/>
</dbReference>
<dbReference type="AlphaFoldDB" id="A0A1B1YAZ2"/>
<dbReference type="InterPro" id="IPR012341">
    <property type="entry name" value="6hp_glycosidase-like_sf"/>
</dbReference>